<keyword evidence="7" id="KW-0282">Flagellum</keyword>
<dbReference type="Pfam" id="PF02119">
    <property type="entry name" value="FlgI"/>
    <property type="match status" value="1"/>
</dbReference>
<dbReference type="HAMAP" id="MF_00416">
    <property type="entry name" value="FlgI"/>
    <property type="match status" value="1"/>
</dbReference>
<dbReference type="GO" id="GO:0071973">
    <property type="term" value="P:bacterial-type flagellum-dependent cell motility"/>
    <property type="evidence" value="ECO:0007669"/>
    <property type="project" value="InterPro"/>
</dbReference>
<organism evidence="7 8">
    <name type="scientific">Photobacterium kishitanii</name>
    <dbReference type="NCBI Taxonomy" id="318456"/>
    <lineage>
        <taxon>Bacteria</taxon>
        <taxon>Pseudomonadati</taxon>
        <taxon>Pseudomonadota</taxon>
        <taxon>Gammaproteobacteria</taxon>
        <taxon>Vibrionales</taxon>
        <taxon>Vibrionaceae</taxon>
        <taxon>Photobacterium</taxon>
    </lineage>
</organism>
<evidence type="ECO:0000256" key="1">
    <source>
        <dbReference type="ARBA" id="ARBA00002591"/>
    </source>
</evidence>
<name>A0A2T3KMT9_9GAMM</name>
<dbReference type="EMBL" id="PYNF01000002">
    <property type="protein sequence ID" value="PSV01116.1"/>
    <property type="molecule type" value="Genomic_DNA"/>
</dbReference>
<dbReference type="RefSeq" id="WP_107288843.1">
    <property type="nucleotide sequence ID" value="NZ_PYNF01000002.1"/>
</dbReference>
<dbReference type="NCBIfam" id="NF003676">
    <property type="entry name" value="PRK05303.1"/>
    <property type="match status" value="1"/>
</dbReference>
<keyword evidence="7" id="KW-0966">Cell projection</keyword>
<dbReference type="PRINTS" id="PR01010">
    <property type="entry name" value="FLGPRINGFLGI"/>
</dbReference>
<evidence type="ECO:0000313" key="7">
    <source>
        <dbReference type="EMBL" id="PSV01116.1"/>
    </source>
</evidence>
<evidence type="ECO:0000256" key="2">
    <source>
        <dbReference type="ARBA" id="ARBA00004117"/>
    </source>
</evidence>
<dbReference type="Proteomes" id="UP000241426">
    <property type="component" value="Unassembled WGS sequence"/>
</dbReference>
<protein>
    <recommendedName>
        <fullName evidence="6">Flagellar P-ring protein</fullName>
    </recommendedName>
    <alternativeName>
        <fullName evidence="6">Basal body P-ring protein</fullName>
    </alternativeName>
</protein>
<keyword evidence="7" id="KW-0969">Cilium</keyword>
<reference evidence="7 8" key="1">
    <citation type="submission" date="2018-01" db="EMBL/GenBank/DDBJ databases">
        <title>Whole genome sequencing of Histamine producing bacteria.</title>
        <authorList>
            <person name="Butler K."/>
        </authorList>
    </citation>
    <scope>NUCLEOTIDE SEQUENCE [LARGE SCALE GENOMIC DNA]</scope>
    <source>
        <strain evidence="7 8">FS-7.2</strain>
    </source>
</reference>
<evidence type="ECO:0000313" key="8">
    <source>
        <dbReference type="Proteomes" id="UP000241426"/>
    </source>
</evidence>
<dbReference type="PANTHER" id="PTHR30381">
    <property type="entry name" value="FLAGELLAR P-RING PERIPLASMIC PROTEIN FLGI"/>
    <property type="match status" value="1"/>
</dbReference>
<proteinExistence type="inferred from homology"/>
<evidence type="ECO:0000256" key="6">
    <source>
        <dbReference type="HAMAP-Rule" id="MF_00416"/>
    </source>
</evidence>
<dbReference type="AlphaFoldDB" id="A0A2T3KMT9"/>
<comment type="caution">
    <text evidence="7">The sequence shown here is derived from an EMBL/GenBank/DDBJ whole genome shotgun (WGS) entry which is preliminary data.</text>
</comment>
<dbReference type="GO" id="GO:0005198">
    <property type="term" value="F:structural molecule activity"/>
    <property type="evidence" value="ECO:0007669"/>
    <property type="project" value="InterPro"/>
</dbReference>
<feature type="signal peptide" evidence="6">
    <location>
        <begin position="1"/>
        <end position="23"/>
    </location>
</feature>
<evidence type="ECO:0000256" key="3">
    <source>
        <dbReference type="ARBA" id="ARBA00008994"/>
    </source>
</evidence>
<dbReference type="InterPro" id="IPR001782">
    <property type="entry name" value="Flag_FlgI"/>
</dbReference>
<gene>
    <name evidence="6" type="primary">flgI</name>
    <name evidence="7" type="ORF">C9J27_03595</name>
</gene>
<comment type="subunit">
    <text evidence="6">The basal body constitutes a major portion of the flagellar organelle and consists of four rings (L,P,S, and M) mounted on a central rod.</text>
</comment>
<feature type="chain" id="PRO_5015792691" description="Flagellar P-ring protein" evidence="6">
    <location>
        <begin position="24"/>
        <end position="367"/>
    </location>
</feature>
<comment type="function">
    <text evidence="1 6">Assembles around the rod to form the L-ring and probably protects the motor/basal body from shearing forces during rotation.</text>
</comment>
<accession>A0A2T3KMT9</accession>
<comment type="subcellular location">
    <subcellularLocation>
        <location evidence="2 6">Bacterial flagellum basal body</location>
    </subcellularLocation>
</comment>
<keyword evidence="4 6" id="KW-0732">Signal</keyword>
<sequence length="367" mass="38179" precursor="true">MKLKKIVTVISLSLVLFANIANAESIGDVSTLRGVRDNKLQGFGLVVGLPNSGDRGNFASSNLKTLIQKYGIKVPTSVRLSSKNIAAVVINATLPPFAKIGQTIDVTVSTIGNAKSLRGGTLVATALLGQNKLVYGMGQGQILVDGVSAEGMDGSTLDINTSSVGRIPSGGTIERELSYGDVFSGKTITINLNKSSFSLASTIQQTINKKFGIGTATAMDAGSVQVVAPSETSKRIAFISKINDLDLSIPKPKAKVSVNSRTGTVMITGDVTLSPVAISEAGVIINISEQQGVSQPTPISGGQTVETKSSQVSIKKQQDNLKYVTKSASLKELVSTLNSISTSPKDLASIIQLLKSSGSLNAEVEVI</sequence>
<evidence type="ECO:0000256" key="5">
    <source>
        <dbReference type="ARBA" id="ARBA00023143"/>
    </source>
</evidence>
<dbReference type="GO" id="GO:0009428">
    <property type="term" value="C:bacterial-type flagellum basal body, distal rod, P ring"/>
    <property type="evidence" value="ECO:0007669"/>
    <property type="project" value="InterPro"/>
</dbReference>
<dbReference type="GO" id="GO:0030288">
    <property type="term" value="C:outer membrane-bounded periplasmic space"/>
    <property type="evidence" value="ECO:0007669"/>
    <property type="project" value="InterPro"/>
</dbReference>
<evidence type="ECO:0000256" key="4">
    <source>
        <dbReference type="ARBA" id="ARBA00022729"/>
    </source>
</evidence>
<keyword evidence="5 6" id="KW-0975">Bacterial flagellum</keyword>
<comment type="similarity">
    <text evidence="3 6">Belongs to the FlgI family.</text>
</comment>
<dbReference type="PANTHER" id="PTHR30381:SF0">
    <property type="entry name" value="FLAGELLAR P-RING PROTEIN"/>
    <property type="match status" value="1"/>
</dbReference>